<comment type="caution">
    <text evidence="1">The sequence shown here is derived from an EMBL/GenBank/DDBJ whole genome shotgun (WGS) entry which is preliminary data.</text>
</comment>
<dbReference type="AlphaFoldDB" id="A0A0F9EUR4"/>
<protein>
    <submittedName>
        <fullName evidence="1">Uncharacterized protein</fullName>
    </submittedName>
</protein>
<name>A0A0F9EUR4_9ZZZZ</name>
<accession>A0A0F9EUR4</accession>
<gene>
    <name evidence="1" type="ORF">LCGC14_2031790</name>
</gene>
<evidence type="ECO:0000313" key="1">
    <source>
        <dbReference type="EMBL" id="KKL77749.1"/>
    </source>
</evidence>
<organism evidence="1">
    <name type="scientific">marine sediment metagenome</name>
    <dbReference type="NCBI Taxonomy" id="412755"/>
    <lineage>
        <taxon>unclassified sequences</taxon>
        <taxon>metagenomes</taxon>
        <taxon>ecological metagenomes</taxon>
    </lineage>
</organism>
<dbReference type="EMBL" id="LAZR01023660">
    <property type="protein sequence ID" value="KKL77749.1"/>
    <property type="molecule type" value="Genomic_DNA"/>
</dbReference>
<reference evidence="1" key="1">
    <citation type="journal article" date="2015" name="Nature">
        <title>Complex archaea that bridge the gap between prokaryotes and eukaryotes.</title>
        <authorList>
            <person name="Spang A."/>
            <person name="Saw J.H."/>
            <person name="Jorgensen S.L."/>
            <person name="Zaremba-Niedzwiedzka K."/>
            <person name="Martijn J."/>
            <person name="Lind A.E."/>
            <person name="van Eijk R."/>
            <person name="Schleper C."/>
            <person name="Guy L."/>
            <person name="Ettema T.J."/>
        </authorList>
    </citation>
    <scope>NUCLEOTIDE SEQUENCE</scope>
</reference>
<sequence length="251" mass="29759">MLFNGVFIYIPEKVYIMQYQNVESGIDICVKGAYIVLRCELCETIRNVQLKCSLLELKSSHCDFCRVLRRKRILGKALARYKRIKFKGDKLILWTFGSSLHDNEINRRLIRNYWYLFVRRLKKISKNFDPLMNCMESGSKGDRLHYHIVGRGFLDHEKVLEIWRSITKEKSNVNFSRKISSRNSYQAFAYLAKYASKGYKYYWMGSMLKIGTVDTMYTFKESEQCAHSWKFAVLIPYGYGWLFQTKLDLTN</sequence>
<proteinExistence type="predicted"/>